<dbReference type="Pfam" id="PF00440">
    <property type="entry name" value="TetR_N"/>
    <property type="match status" value="1"/>
</dbReference>
<dbReference type="InterPro" id="IPR009057">
    <property type="entry name" value="Homeodomain-like_sf"/>
</dbReference>
<evidence type="ECO:0000256" key="3">
    <source>
        <dbReference type="ARBA" id="ARBA00023163"/>
    </source>
</evidence>
<accession>A0A1M7PEG1</accession>
<dbReference type="Pfam" id="PF16925">
    <property type="entry name" value="TetR_C_13"/>
    <property type="match status" value="1"/>
</dbReference>
<protein>
    <submittedName>
        <fullName evidence="6">Transcriptional regulator, TetR family</fullName>
    </submittedName>
</protein>
<organism evidence="6 7">
    <name type="scientific">Gracilibacillus kekensis</name>
    <dbReference type="NCBI Taxonomy" id="1027249"/>
    <lineage>
        <taxon>Bacteria</taxon>
        <taxon>Bacillati</taxon>
        <taxon>Bacillota</taxon>
        <taxon>Bacilli</taxon>
        <taxon>Bacillales</taxon>
        <taxon>Bacillaceae</taxon>
        <taxon>Gracilibacillus</taxon>
    </lineage>
</organism>
<evidence type="ECO:0000256" key="1">
    <source>
        <dbReference type="ARBA" id="ARBA00023015"/>
    </source>
</evidence>
<keyword evidence="3" id="KW-0804">Transcription</keyword>
<dbReference type="PROSITE" id="PS01081">
    <property type="entry name" value="HTH_TETR_1"/>
    <property type="match status" value="1"/>
</dbReference>
<dbReference type="EMBL" id="FRCZ01000004">
    <property type="protein sequence ID" value="SHN15283.1"/>
    <property type="molecule type" value="Genomic_DNA"/>
</dbReference>
<dbReference type="PANTHER" id="PTHR47506:SF3">
    <property type="entry name" value="HTH-TYPE TRANSCRIPTIONAL REGULATOR LMRA"/>
    <property type="match status" value="1"/>
</dbReference>
<dbReference type="Proteomes" id="UP000184184">
    <property type="component" value="Unassembled WGS sequence"/>
</dbReference>
<evidence type="ECO:0000259" key="5">
    <source>
        <dbReference type="PROSITE" id="PS50977"/>
    </source>
</evidence>
<evidence type="ECO:0000313" key="6">
    <source>
        <dbReference type="EMBL" id="SHN15283.1"/>
    </source>
</evidence>
<dbReference type="InterPro" id="IPR001647">
    <property type="entry name" value="HTH_TetR"/>
</dbReference>
<dbReference type="PRINTS" id="PR00455">
    <property type="entry name" value="HTHTETR"/>
</dbReference>
<evidence type="ECO:0000256" key="2">
    <source>
        <dbReference type="ARBA" id="ARBA00023125"/>
    </source>
</evidence>
<dbReference type="OrthoDB" id="9814200at2"/>
<dbReference type="InterPro" id="IPR011075">
    <property type="entry name" value="TetR_C"/>
</dbReference>
<evidence type="ECO:0000256" key="4">
    <source>
        <dbReference type="PROSITE-ProRule" id="PRU00335"/>
    </source>
</evidence>
<keyword evidence="2 4" id="KW-0238">DNA-binding</keyword>
<dbReference type="InterPro" id="IPR036271">
    <property type="entry name" value="Tet_transcr_reg_TetR-rel_C_sf"/>
</dbReference>
<dbReference type="InterPro" id="IPR023772">
    <property type="entry name" value="DNA-bd_HTH_TetR-type_CS"/>
</dbReference>
<dbReference type="STRING" id="1027249.SAMN05216179_2106"/>
<gene>
    <name evidence="6" type="ORF">SAMN05216179_2106</name>
</gene>
<evidence type="ECO:0000313" key="7">
    <source>
        <dbReference type="Proteomes" id="UP000184184"/>
    </source>
</evidence>
<dbReference type="SUPFAM" id="SSF48498">
    <property type="entry name" value="Tetracyclin repressor-like, C-terminal domain"/>
    <property type="match status" value="1"/>
</dbReference>
<dbReference type="GO" id="GO:0003677">
    <property type="term" value="F:DNA binding"/>
    <property type="evidence" value="ECO:0007669"/>
    <property type="project" value="UniProtKB-UniRule"/>
</dbReference>
<dbReference type="RefSeq" id="WP_073201811.1">
    <property type="nucleotide sequence ID" value="NZ_FRCZ01000004.1"/>
</dbReference>
<dbReference type="Gene3D" id="1.10.357.10">
    <property type="entry name" value="Tetracycline Repressor, domain 2"/>
    <property type="match status" value="1"/>
</dbReference>
<sequence length="194" mass="21800">MRKGDITRKFIIQKSAELFNQYGYAGCSMNDIMLATGLQKGGIYRYFKSKDELAAEAFDYAFDIVSKRFSDAMLQADTALEKIGSLFDVYEDVVNNPPVKGGCPLLNTAVDSDDTNPVLRNKALFVFHKFLSEIEKVIEEAIQNKELNRNIDSKTVASFIVASFEGSIMISKLEKDNMYIASSKQQVLSYLLML</sequence>
<keyword evidence="7" id="KW-1185">Reference proteome</keyword>
<dbReference type="PROSITE" id="PS50977">
    <property type="entry name" value="HTH_TETR_2"/>
    <property type="match status" value="1"/>
</dbReference>
<dbReference type="PANTHER" id="PTHR47506">
    <property type="entry name" value="TRANSCRIPTIONAL REGULATORY PROTEIN"/>
    <property type="match status" value="1"/>
</dbReference>
<dbReference type="SUPFAM" id="SSF46689">
    <property type="entry name" value="Homeodomain-like"/>
    <property type="match status" value="1"/>
</dbReference>
<proteinExistence type="predicted"/>
<dbReference type="AlphaFoldDB" id="A0A1M7PEG1"/>
<reference evidence="6 7" key="1">
    <citation type="submission" date="2016-11" db="EMBL/GenBank/DDBJ databases">
        <authorList>
            <person name="Jaros S."/>
            <person name="Januszkiewicz K."/>
            <person name="Wedrychowicz H."/>
        </authorList>
    </citation>
    <scope>NUCLEOTIDE SEQUENCE [LARGE SCALE GENOMIC DNA]</scope>
    <source>
        <strain evidence="6 7">CGMCC 1.10681</strain>
    </source>
</reference>
<feature type="domain" description="HTH tetR-type" evidence="5">
    <location>
        <begin position="5"/>
        <end position="65"/>
    </location>
</feature>
<keyword evidence="1" id="KW-0805">Transcription regulation</keyword>
<name>A0A1M7PEG1_9BACI</name>
<feature type="DNA-binding region" description="H-T-H motif" evidence="4">
    <location>
        <begin position="28"/>
        <end position="47"/>
    </location>
</feature>